<accession>A0A9R0K9S5</accession>
<dbReference type="AlphaFoldDB" id="A0A9R0K9S5"/>
<dbReference type="KEGG" id="soe:110802617"/>
<dbReference type="SMART" id="SM00355">
    <property type="entry name" value="ZnF_C2H2"/>
    <property type="match status" value="3"/>
</dbReference>
<dbReference type="PANTHER" id="PTHR21354:SF0">
    <property type="entry name" value="ZINC FINGER PROTEIN 511"/>
    <property type="match status" value="1"/>
</dbReference>
<feature type="domain" description="C2H2-type" evidence="1">
    <location>
        <begin position="96"/>
        <end position="117"/>
    </location>
</feature>
<protein>
    <recommendedName>
        <fullName evidence="1">C2H2-type domain-containing protein</fullName>
    </recommendedName>
</protein>
<dbReference type="OrthoDB" id="18440at2759"/>
<dbReference type="Gene3D" id="3.30.160.60">
    <property type="entry name" value="Classic Zinc Finger"/>
    <property type="match status" value="1"/>
</dbReference>
<dbReference type="Proteomes" id="UP000813463">
    <property type="component" value="Chromosome 3"/>
</dbReference>
<evidence type="ECO:0000313" key="3">
    <source>
        <dbReference type="RefSeq" id="XP_021863754.1"/>
    </source>
</evidence>
<name>A0A9R0K9S5_SPIOL</name>
<dbReference type="InterPro" id="IPR039258">
    <property type="entry name" value="ZNF511"/>
</dbReference>
<keyword evidence="2" id="KW-1185">Reference proteome</keyword>
<sequence>MAMQVEEGKSGSEFPYWKPVHRKFAPDSPFFSSGDVERQLLDKQVALVLTEDEMQQLLDMEDHEREIFCPIVGCGARLNSLEGFEDHYHSCHTASCSVCHKSYPTQRLLSIHLSEVHDSYFKAKVSKGFSMYECLVETCGLKFKSYKARHQHLVDKHKFPITYEFYKKAHLSKKQRQKYGRKPALCKEETSNAMPLDNEADDSMEDLTSAISQLSTSDSVPSSISFGHRHSRGLAFVPRSVQRERRPGYSPSTMN</sequence>
<evidence type="ECO:0000259" key="1">
    <source>
        <dbReference type="PROSITE" id="PS00028"/>
    </source>
</evidence>
<dbReference type="InterPro" id="IPR013087">
    <property type="entry name" value="Znf_C2H2_type"/>
</dbReference>
<organism evidence="2 3">
    <name type="scientific">Spinacia oleracea</name>
    <name type="common">Spinach</name>
    <dbReference type="NCBI Taxonomy" id="3562"/>
    <lineage>
        <taxon>Eukaryota</taxon>
        <taxon>Viridiplantae</taxon>
        <taxon>Streptophyta</taxon>
        <taxon>Embryophyta</taxon>
        <taxon>Tracheophyta</taxon>
        <taxon>Spermatophyta</taxon>
        <taxon>Magnoliopsida</taxon>
        <taxon>eudicotyledons</taxon>
        <taxon>Gunneridae</taxon>
        <taxon>Pentapetalae</taxon>
        <taxon>Caryophyllales</taxon>
        <taxon>Chenopodiaceae</taxon>
        <taxon>Chenopodioideae</taxon>
        <taxon>Anserineae</taxon>
        <taxon>Spinacia</taxon>
    </lineage>
</organism>
<gene>
    <name evidence="3" type="primary">LOC110802617</name>
</gene>
<reference evidence="3" key="2">
    <citation type="submission" date="2025-08" db="UniProtKB">
        <authorList>
            <consortium name="RefSeq"/>
        </authorList>
    </citation>
    <scope>IDENTIFICATION</scope>
    <source>
        <tissue evidence="3">Leaf</tissue>
    </source>
</reference>
<feature type="domain" description="C2H2-type" evidence="1">
    <location>
        <begin position="134"/>
        <end position="157"/>
    </location>
</feature>
<dbReference type="GeneID" id="110802617"/>
<dbReference type="PANTHER" id="PTHR21354">
    <property type="entry name" value="ZINC FINGER PROTEIN 511"/>
    <property type="match status" value="1"/>
</dbReference>
<proteinExistence type="predicted"/>
<dbReference type="PROSITE" id="PS00028">
    <property type="entry name" value="ZINC_FINGER_C2H2_1"/>
    <property type="match status" value="2"/>
</dbReference>
<dbReference type="RefSeq" id="XP_021863754.1">
    <property type="nucleotide sequence ID" value="XM_022008062.2"/>
</dbReference>
<evidence type="ECO:0000313" key="2">
    <source>
        <dbReference type="Proteomes" id="UP000813463"/>
    </source>
</evidence>
<reference evidence="2" key="1">
    <citation type="journal article" date="2021" name="Nat. Commun.">
        <title>Genomic analyses provide insights into spinach domestication and the genetic basis of agronomic traits.</title>
        <authorList>
            <person name="Cai X."/>
            <person name="Sun X."/>
            <person name="Xu C."/>
            <person name="Sun H."/>
            <person name="Wang X."/>
            <person name="Ge C."/>
            <person name="Zhang Z."/>
            <person name="Wang Q."/>
            <person name="Fei Z."/>
            <person name="Jiao C."/>
            <person name="Wang Q."/>
        </authorList>
    </citation>
    <scope>NUCLEOTIDE SEQUENCE [LARGE SCALE GENOMIC DNA]</scope>
    <source>
        <strain evidence="2">cv. Varoflay</strain>
    </source>
</reference>